<evidence type="ECO:0000256" key="8">
    <source>
        <dbReference type="ARBA" id="ARBA00022927"/>
    </source>
</evidence>
<dbReference type="Proteomes" id="UP000249633">
    <property type="component" value="Unassembled WGS sequence"/>
</dbReference>
<dbReference type="GO" id="GO:0009288">
    <property type="term" value="C:bacterial-type flagellum"/>
    <property type="evidence" value="ECO:0007669"/>
    <property type="project" value="InterPro"/>
</dbReference>
<keyword evidence="5" id="KW-0813">Transport</keyword>
<feature type="compositionally biased region" description="Basic and acidic residues" evidence="10">
    <location>
        <begin position="56"/>
        <end position="68"/>
    </location>
</feature>
<keyword evidence="8" id="KW-0653">Protein transport</keyword>
<evidence type="ECO:0000256" key="4">
    <source>
        <dbReference type="ARBA" id="ARBA00016507"/>
    </source>
</evidence>
<dbReference type="EMBL" id="QFOD01000002">
    <property type="protein sequence ID" value="PZP35664.1"/>
    <property type="molecule type" value="Genomic_DNA"/>
</dbReference>
<feature type="compositionally biased region" description="Low complexity" evidence="10">
    <location>
        <begin position="245"/>
        <end position="262"/>
    </location>
</feature>
<dbReference type="NCBIfam" id="NF009925">
    <property type="entry name" value="PRK13386.1"/>
    <property type="match status" value="1"/>
</dbReference>
<comment type="function">
    <text evidence="1">Needed for flagellar regrowth and assembly.</text>
</comment>
<dbReference type="GO" id="GO:0015031">
    <property type="term" value="P:protein transport"/>
    <property type="evidence" value="ECO:0007669"/>
    <property type="project" value="UniProtKB-KW"/>
</dbReference>
<keyword evidence="12" id="KW-0969">Cilium</keyword>
<dbReference type="Pfam" id="PF02108">
    <property type="entry name" value="FliH"/>
    <property type="match status" value="1"/>
</dbReference>
<comment type="subcellular location">
    <subcellularLocation>
        <location evidence="2">Cytoplasm</location>
    </subcellularLocation>
</comment>
<keyword evidence="9" id="KW-1006">Bacterial flagellum protein export</keyword>
<evidence type="ECO:0000256" key="7">
    <source>
        <dbReference type="ARBA" id="ARBA00022795"/>
    </source>
</evidence>
<keyword evidence="12" id="KW-0966">Cell projection</keyword>
<gene>
    <name evidence="12" type="ORF">DI603_02490</name>
</gene>
<feature type="domain" description="Flagellar assembly protein FliH/Type III secretion system HrpE" evidence="11">
    <location>
        <begin position="88"/>
        <end position="210"/>
    </location>
</feature>
<dbReference type="GO" id="GO:0003774">
    <property type="term" value="F:cytoskeletal motor activity"/>
    <property type="evidence" value="ECO:0007669"/>
    <property type="project" value="InterPro"/>
</dbReference>
<evidence type="ECO:0000256" key="1">
    <source>
        <dbReference type="ARBA" id="ARBA00003041"/>
    </source>
</evidence>
<dbReference type="InterPro" id="IPR018035">
    <property type="entry name" value="Flagellar_FliH/T3SS_HrpE"/>
</dbReference>
<keyword evidence="7" id="KW-1005">Bacterial flagellum biogenesis</keyword>
<dbReference type="GO" id="GO:0071973">
    <property type="term" value="P:bacterial-type flagellum-dependent cell motility"/>
    <property type="evidence" value="ECO:0007669"/>
    <property type="project" value="InterPro"/>
</dbReference>
<dbReference type="GO" id="GO:0044781">
    <property type="term" value="P:bacterial-type flagellum organization"/>
    <property type="evidence" value="ECO:0007669"/>
    <property type="project" value="UniProtKB-KW"/>
</dbReference>
<feature type="region of interest" description="Disordered" evidence="10">
    <location>
        <begin position="245"/>
        <end position="292"/>
    </location>
</feature>
<dbReference type="PANTHER" id="PTHR34982">
    <property type="entry name" value="YOP PROTEINS TRANSLOCATION PROTEIN L"/>
    <property type="match status" value="1"/>
</dbReference>
<comment type="caution">
    <text evidence="12">The sequence shown here is derived from an EMBL/GenBank/DDBJ whole genome shotgun (WGS) entry which is preliminary data.</text>
</comment>
<dbReference type="InterPro" id="IPR051472">
    <property type="entry name" value="T3SS_Stator/FliH"/>
</dbReference>
<dbReference type="InterPro" id="IPR000563">
    <property type="entry name" value="Flag_FliH"/>
</dbReference>
<evidence type="ECO:0000313" key="12">
    <source>
        <dbReference type="EMBL" id="PZP35664.1"/>
    </source>
</evidence>
<evidence type="ECO:0000256" key="9">
    <source>
        <dbReference type="ARBA" id="ARBA00023225"/>
    </source>
</evidence>
<evidence type="ECO:0000259" key="11">
    <source>
        <dbReference type="Pfam" id="PF02108"/>
    </source>
</evidence>
<accession>A0A2W5E0Q4</accession>
<feature type="region of interest" description="Disordered" evidence="10">
    <location>
        <begin position="50"/>
        <end position="73"/>
    </location>
</feature>
<dbReference type="AlphaFoldDB" id="A0A2W5E0Q4"/>
<proteinExistence type="inferred from homology"/>
<reference evidence="12 13" key="1">
    <citation type="submission" date="2017-08" db="EMBL/GenBank/DDBJ databases">
        <title>Infants hospitalized years apart are colonized by the same room-sourced microbial strains.</title>
        <authorList>
            <person name="Brooks B."/>
            <person name="Olm M.R."/>
            <person name="Firek B.A."/>
            <person name="Baker R."/>
            <person name="Thomas B.C."/>
            <person name="Morowitz M.J."/>
            <person name="Banfield J.F."/>
        </authorList>
    </citation>
    <scope>NUCLEOTIDE SEQUENCE [LARGE SCALE GENOMIC DNA]</scope>
    <source>
        <strain evidence="12">S2_012_000_R2_81</strain>
    </source>
</reference>
<evidence type="ECO:0000256" key="6">
    <source>
        <dbReference type="ARBA" id="ARBA00022490"/>
    </source>
</evidence>
<comment type="similarity">
    <text evidence="3">Belongs to the FliH family.</text>
</comment>
<evidence type="ECO:0000256" key="10">
    <source>
        <dbReference type="SAM" id="MobiDB-lite"/>
    </source>
</evidence>
<keyword evidence="12" id="KW-0282">Flagellum</keyword>
<dbReference type="GO" id="GO:0005829">
    <property type="term" value="C:cytosol"/>
    <property type="evidence" value="ECO:0007669"/>
    <property type="project" value="TreeGrafter"/>
</dbReference>
<name>A0A2W5E0Q4_9BURK</name>
<organism evidence="12 13">
    <name type="scientific">Roseateles depolymerans</name>
    <dbReference type="NCBI Taxonomy" id="76731"/>
    <lineage>
        <taxon>Bacteria</taxon>
        <taxon>Pseudomonadati</taxon>
        <taxon>Pseudomonadota</taxon>
        <taxon>Betaproteobacteria</taxon>
        <taxon>Burkholderiales</taxon>
        <taxon>Sphaerotilaceae</taxon>
        <taxon>Roseateles</taxon>
    </lineage>
</organism>
<dbReference type="PANTHER" id="PTHR34982:SF1">
    <property type="entry name" value="FLAGELLAR ASSEMBLY PROTEIN FLIH"/>
    <property type="match status" value="1"/>
</dbReference>
<evidence type="ECO:0000256" key="2">
    <source>
        <dbReference type="ARBA" id="ARBA00004496"/>
    </source>
</evidence>
<keyword evidence="6" id="KW-0963">Cytoplasm</keyword>
<sequence>MRSFRPHRFPPLAQLHAAPLGQTGAELQASLAQGFQEGLAKGYDEGYASGLQSGQDEARQAARAEGHAEGLAAGREQARGQLVRPLAAVEALVEQLEQLQHDYQAAVRREVVELVERVARQVIRAELTLRPAQLLALVDETLAAMPPSRDGVQVFLNPEDLRRLQDLTHTTARAGSGKWHFEADSSLAVGECRVIAGGREADAGCGQRLAACIEQVRGQLNGDEPTGQDQPVVQQAPVEPMPAVVAQAAPEAMPAAADLPEAVEPPAKPKRSRAKKAAADSDSPAGEAKESA</sequence>
<dbReference type="PRINTS" id="PR01003">
    <property type="entry name" value="FLGFLIH"/>
</dbReference>
<evidence type="ECO:0000313" key="13">
    <source>
        <dbReference type="Proteomes" id="UP000249633"/>
    </source>
</evidence>
<protein>
    <recommendedName>
        <fullName evidence="4">Flagellar assembly protein FliH</fullName>
    </recommendedName>
</protein>
<evidence type="ECO:0000256" key="3">
    <source>
        <dbReference type="ARBA" id="ARBA00006602"/>
    </source>
</evidence>
<evidence type="ECO:0000256" key="5">
    <source>
        <dbReference type="ARBA" id="ARBA00022448"/>
    </source>
</evidence>